<accession>A0A1Q5UES3</accession>
<comment type="caution">
    <text evidence="1">The sequence shown here is derived from an EMBL/GenBank/DDBJ whole genome shotgun (WGS) entry which is preliminary data.</text>
</comment>
<dbReference type="Gene3D" id="3.40.50.980">
    <property type="match status" value="1"/>
</dbReference>
<protein>
    <submittedName>
        <fullName evidence="1">Uncharacterized protein</fullName>
    </submittedName>
</protein>
<dbReference type="Proteomes" id="UP000186955">
    <property type="component" value="Unassembled WGS sequence"/>
</dbReference>
<dbReference type="STRING" id="1316194.A0A1Q5UES3"/>
<evidence type="ECO:0000313" key="2">
    <source>
        <dbReference type="Proteomes" id="UP000186955"/>
    </source>
</evidence>
<keyword evidence="2" id="KW-1185">Reference proteome</keyword>
<dbReference type="AlphaFoldDB" id="A0A1Q5UES3"/>
<evidence type="ECO:0000313" key="1">
    <source>
        <dbReference type="EMBL" id="OKP10971.1"/>
    </source>
</evidence>
<dbReference type="EMBL" id="MNBE01000310">
    <property type="protein sequence ID" value="OKP10971.1"/>
    <property type="molecule type" value="Genomic_DNA"/>
</dbReference>
<reference evidence="1 2" key="1">
    <citation type="submission" date="2016-10" db="EMBL/GenBank/DDBJ databases">
        <title>Genome sequence of the ascomycete fungus Penicillium subrubescens.</title>
        <authorList>
            <person name="De Vries R.P."/>
            <person name="Peng M."/>
            <person name="Dilokpimol A."/>
            <person name="Hilden K."/>
            <person name="Makela M.R."/>
            <person name="Grigoriev I."/>
            <person name="Riley R."/>
            <person name="Granchi Z."/>
        </authorList>
    </citation>
    <scope>NUCLEOTIDE SEQUENCE [LARGE SCALE GENOMIC DNA]</scope>
    <source>
        <strain evidence="1 2">CBS 132785</strain>
    </source>
</reference>
<dbReference type="SUPFAM" id="SSF56801">
    <property type="entry name" value="Acetyl-CoA synthetase-like"/>
    <property type="match status" value="1"/>
</dbReference>
<organism evidence="1 2">
    <name type="scientific">Penicillium subrubescens</name>
    <dbReference type="NCBI Taxonomy" id="1316194"/>
    <lineage>
        <taxon>Eukaryota</taxon>
        <taxon>Fungi</taxon>
        <taxon>Dikarya</taxon>
        <taxon>Ascomycota</taxon>
        <taxon>Pezizomycotina</taxon>
        <taxon>Eurotiomycetes</taxon>
        <taxon>Eurotiomycetidae</taxon>
        <taxon>Eurotiales</taxon>
        <taxon>Aspergillaceae</taxon>
        <taxon>Penicillium</taxon>
    </lineage>
</organism>
<sequence>MNSPDTSLPCNICGSCHTSEMLSYILRRVVLPRGKHPEMAKFDLSNLRMMTSGAAPLTQELIEAAYARIKFSTKQDYRLSETSLLRTRSFVRTGASLSVQSADPTL</sequence>
<gene>
    <name evidence="1" type="ORF">PENSUB_3791</name>
</gene>
<name>A0A1Q5UES3_9EURO</name>
<proteinExistence type="predicted"/>